<organism evidence="1">
    <name type="scientific">marine sediment metagenome</name>
    <dbReference type="NCBI Taxonomy" id="412755"/>
    <lineage>
        <taxon>unclassified sequences</taxon>
        <taxon>metagenomes</taxon>
        <taxon>ecological metagenomes</taxon>
    </lineage>
</organism>
<name>A0A0F9BAY1_9ZZZZ</name>
<evidence type="ECO:0000313" key="1">
    <source>
        <dbReference type="EMBL" id="KKL10982.1"/>
    </source>
</evidence>
<dbReference type="AlphaFoldDB" id="A0A0F9BAY1"/>
<accession>A0A0F9BAY1</accession>
<proteinExistence type="predicted"/>
<protein>
    <submittedName>
        <fullName evidence="1">Uncharacterized protein</fullName>
    </submittedName>
</protein>
<gene>
    <name evidence="1" type="ORF">LCGC14_2550360</name>
</gene>
<sequence>MERFEKTCNVKQDDKSLSFEMNLDSDKSIIFKLVTIQSCFLSSEPSLDISLNFGTYNTPAYNFKKPMTKRIKITIELLE</sequence>
<comment type="caution">
    <text evidence="1">The sequence shown here is derived from an EMBL/GenBank/DDBJ whole genome shotgun (WGS) entry which is preliminary data.</text>
</comment>
<dbReference type="EMBL" id="LAZR01041838">
    <property type="protein sequence ID" value="KKL10982.1"/>
    <property type="molecule type" value="Genomic_DNA"/>
</dbReference>
<reference evidence="1" key="1">
    <citation type="journal article" date="2015" name="Nature">
        <title>Complex archaea that bridge the gap between prokaryotes and eukaryotes.</title>
        <authorList>
            <person name="Spang A."/>
            <person name="Saw J.H."/>
            <person name="Jorgensen S.L."/>
            <person name="Zaremba-Niedzwiedzka K."/>
            <person name="Martijn J."/>
            <person name="Lind A.E."/>
            <person name="van Eijk R."/>
            <person name="Schleper C."/>
            <person name="Guy L."/>
            <person name="Ettema T.J."/>
        </authorList>
    </citation>
    <scope>NUCLEOTIDE SEQUENCE</scope>
</reference>